<dbReference type="GeneID" id="54564595"/>
<accession>A0A6A6D242</accession>
<dbReference type="Proteomes" id="UP000799537">
    <property type="component" value="Unassembled WGS sequence"/>
</dbReference>
<proteinExistence type="predicted"/>
<protein>
    <submittedName>
        <fullName evidence="2">Uncharacterized protein</fullName>
    </submittedName>
</protein>
<evidence type="ECO:0000313" key="3">
    <source>
        <dbReference type="Proteomes" id="UP000799537"/>
    </source>
</evidence>
<sequence>MHFQAFLLTTLIGLAASANIGRRATTCFDDGDYFFAGGKCVKASGQITGTCSGSTTTTATATATTSAPAASATGATCFDDGDCILSGGHCVKSGTGLDASARSRVLKDTNHHETLCDNE</sequence>
<evidence type="ECO:0000256" key="1">
    <source>
        <dbReference type="SAM" id="SignalP"/>
    </source>
</evidence>
<dbReference type="AlphaFoldDB" id="A0A6A6D242"/>
<feature type="chain" id="PRO_5025388828" evidence="1">
    <location>
        <begin position="18"/>
        <end position="119"/>
    </location>
</feature>
<gene>
    <name evidence="2" type="ORF">M409DRAFT_49718</name>
</gene>
<evidence type="ECO:0000313" key="2">
    <source>
        <dbReference type="EMBL" id="KAF2173245.1"/>
    </source>
</evidence>
<dbReference type="RefSeq" id="XP_033674134.1">
    <property type="nucleotide sequence ID" value="XM_033811323.1"/>
</dbReference>
<dbReference type="EMBL" id="ML993580">
    <property type="protein sequence ID" value="KAF2173245.1"/>
    <property type="molecule type" value="Genomic_DNA"/>
</dbReference>
<organism evidence="2 3">
    <name type="scientific">Zasmidium cellare ATCC 36951</name>
    <dbReference type="NCBI Taxonomy" id="1080233"/>
    <lineage>
        <taxon>Eukaryota</taxon>
        <taxon>Fungi</taxon>
        <taxon>Dikarya</taxon>
        <taxon>Ascomycota</taxon>
        <taxon>Pezizomycotina</taxon>
        <taxon>Dothideomycetes</taxon>
        <taxon>Dothideomycetidae</taxon>
        <taxon>Mycosphaerellales</taxon>
        <taxon>Mycosphaerellaceae</taxon>
        <taxon>Zasmidium</taxon>
    </lineage>
</organism>
<reference evidence="2" key="1">
    <citation type="journal article" date="2020" name="Stud. Mycol.">
        <title>101 Dothideomycetes genomes: a test case for predicting lifestyles and emergence of pathogens.</title>
        <authorList>
            <person name="Haridas S."/>
            <person name="Albert R."/>
            <person name="Binder M."/>
            <person name="Bloem J."/>
            <person name="Labutti K."/>
            <person name="Salamov A."/>
            <person name="Andreopoulos B."/>
            <person name="Baker S."/>
            <person name="Barry K."/>
            <person name="Bills G."/>
            <person name="Bluhm B."/>
            <person name="Cannon C."/>
            <person name="Castanera R."/>
            <person name="Culley D."/>
            <person name="Daum C."/>
            <person name="Ezra D."/>
            <person name="Gonzalez J."/>
            <person name="Henrissat B."/>
            <person name="Kuo A."/>
            <person name="Liang C."/>
            <person name="Lipzen A."/>
            <person name="Lutzoni F."/>
            <person name="Magnuson J."/>
            <person name="Mondo S."/>
            <person name="Nolan M."/>
            <person name="Ohm R."/>
            <person name="Pangilinan J."/>
            <person name="Park H.-J."/>
            <person name="Ramirez L."/>
            <person name="Alfaro M."/>
            <person name="Sun H."/>
            <person name="Tritt A."/>
            <person name="Yoshinaga Y."/>
            <person name="Zwiers L.-H."/>
            <person name="Turgeon B."/>
            <person name="Goodwin S."/>
            <person name="Spatafora J."/>
            <person name="Crous P."/>
            <person name="Grigoriev I."/>
        </authorList>
    </citation>
    <scope>NUCLEOTIDE SEQUENCE</scope>
    <source>
        <strain evidence="2">ATCC 36951</strain>
    </source>
</reference>
<dbReference type="OrthoDB" id="3945076at2759"/>
<name>A0A6A6D242_ZASCE</name>
<keyword evidence="1" id="KW-0732">Signal</keyword>
<keyword evidence="3" id="KW-1185">Reference proteome</keyword>
<feature type="signal peptide" evidence="1">
    <location>
        <begin position="1"/>
        <end position="17"/>
    </location>
</feature>